<evidence type="ECO:0000313" key="1">
    <source>
        <dbReference type="EMBL" id="KAI6660793.1"/>
    </source>
</evidence>
<accession>A0AAV7KI74</accession>
<protein>
    <submittedName>
        <fullName evidence="1">Uncharacterized protein</fullName>
    </submittedName>
</protein>
<dbReference type="Proteomes" id="UP001165289">
    <property type="component" value="Unassembled WGS sequence"/>
</dbReference>
<comment type="caution">
    <text evidence="1">The sequence shown here is derived from an EMBL/GenBank/DDBJ whole genome shotgun (WGS) entry which is preliminary data.</text>
</comment>
<keyword evidence="2" id="KW-1185">Reference proteome</keyword>
<organism evidence="1 2">
    <name type="scientific">Oopsacas minuta</name>
    <dbReference type="NCBI Taxonomy" id="111878"/>
    <lineage>
        <taxon>Eukaryota</taxon>
        <taxon>Metazoa</taxon>
        <taxon>Porifera</taxon>
        <taxon>Hexactinellida</taxon>
        <taxon>Hexasterophora</taxon>
        <taxon>Lyssacinosida</taxon>
        <taxon>Leucopsacidae</taxon>
        <taxon>Oopsacas</taxon>
    </lineage>
</organism>
<gene>
    <name evidence="1" type="ORF">LOD99_10190</name>
</gene>
<dbReference type="AlphaFoldDB" id="A0AAV7KI74"/>
<dbReference type="EMBL" id="JAKMXF010000023">
    <property type="protein sequence ID" value="KAI6660793.1"/>
    <property type="molecule type" value="Genomic_DNA"/>
</dbReference>
<name>A0AAV7KI74_9METZ</name>
<reference evidence="1 2" key="1">
    <citation type="journal article" date="2023" name="BMC Biol.">
        <title>The compact genome of the sponge Oopsacas minuta (Hexactinellida) is lacking key metazoan core genes.</title>
        <authorList>
            <person name="Santini S."/>
            <person name="Schenkelaars Q."/>
            <person name="Jourda C."/>
            <person name="Duchesne M."/>
            <person name="Belahbib H."/>
            <person name="Rocher C."/>
            <person name="Selva M."/>
            <person name="Riesgo A."/>
            <person name="Vervoort M."/>
            <person name="Leys S.P."/>
            <person name="Kodjabachian L."/>
            <person name="Le Bivic A."/>
            <person name="Borchiellini C."/>
            <person name="Claverie J.M."/>
            <person name="Renard E."/>
        </authorList>
    </citation>
    <scope>NUCLEOTIDE SEQUENCE [LARGE SCALE GENOMIC DNA]</scope>
    <source>
        <strain evidence="1">SPO-2</strain>
    </source>
</reference>
<sequence length="284" mass="31576">MAENFNNPDGDDDEVNKLIETFIKLPKDKQLIFSAKVVDHVVDDPEISSKINQNITDVLKKDENIRAQQKIVDTLRHETKEELNRIADELESIFKVTGGFNAAGDGAKIIGNAFMLGGALASFFGYTNLGEMASVGGERMDMTGSVMKVGVSISEIIAEMLKRYNVKKIISSYNEECKKLNESVNEMDNSINTLNFRIGSLPMRSRKIILSMACPILSTVGGEMVTACKSNWKSTAICIEEFKYAYSVMKICEAGYSIYRYQEKVKSGKFSEAAEEIRKLADAL</sequence>
<proteinExistence type="predicted"/>
<evidence type="ECO:0000313" key="2">
    <source>
        <dbReference type="Proteomes" id="UP001165289"/>
    </source>
</evidence>